<dbReference type="GO" id="GO:0003887">
    <property type="term" value="F:DNA-directed DNA polymerase activity"/>
    <property type="evidence" value="ECO:0007669"/>
    <property type="project" value="UniProtKB-EC"/>
</dbReference>
<dbReference type="Proteomes" id="UP000555448">
    <property type="component" value="Unassembled WGS sequence"/>
</dbReference>
<dbReference type="SUPFAM" id="SSF52141">
    <property type="entry name" value="Uracil-DNA glycosylase-like"/>
    <property type="match status" value="1"/>
</dbReference>
<dbReference type="Gene3D" id="3.40.470.10">
    <property type="entry name" value="Uracil-DNA glycosylase-like domain"/>
    <property type="match status" value="1"/>
</dbReference>
<accession>A0A7W7K6Y7</accession>
<comment type="caution">
    <text evidence="2">The sequence shown here is derived from an EMBL/GenBank/DDBJ whole genome shotgun (WGS) entry which is preliminary data.</text>
</comment>
<feature type="region of interest" description="Disordered" evidence="1">
    <location>
        <begin position="31"/>
        <end position="71"/>
    </location>
</feature>
<proteinExistence type="predicted"/>
<dbReference type="AlphaFoldDB" id="A0A7W7K6Y7"/>
<keyword evidence="3" id="KW-1185">Reference proteome</keyword>
<sequence>MGIGTNPDYAGAIAATLDWWRDAGVDMAFEDEPRSWLPPADADARHPPQIESRRREPQPQAPAAPPPLPDTLETFQAWWMTAPELDGGRCTGRVPPRGAASPELMVIACAPESEDRELLLSGPEGRLVDAFIGACGLAEGQVYRASTLPCHAPGTDWSPQANQIVSHALIQHVSLVRPKRLLVLGFVILPLLGHDSPQAAAVSLTFNHEGATVPLLAVRRVPAASSQARWKSALWQAWLDWTA</sequence>
<evidence type="ECO:0000256" key="1">
    <source>
        <dbReference type="SAM" id="MobiDB-lite"/>
    </source>
</evidence>
<dbReference type="RefSeq" id="WP_184242163.1">
    <property type="nucleotide sequence ID" value="NZ_JACHLR010000001.1"/>
</dbReference>
<dbReference type="InterPro" id="IPR036895">
    <property type="entry name" value="Uracil-DNA_glycosylase-like_sf"/>
</dbReference>
<dbReference type="EMBL" id="JACHLR010000001">
    <property type="protein sequence ID" value="MBB4857070.1"/>
    <property type="molecule type" value="Genomic_DNA"/>
</dbReference>
<keyword evidence="2" id="KW-0548">Nucleotidyltransferase</keyword>
<dbReference type="EC" id="2.7.7.7" evidence="2"/>
<gene>
    <name evidence="2" type="ORF">HNO88_000367</name>
</gene>
<protein>
    <submittedName>
        <fullName evidence="2">DNA polymerase</fullName>
        <ecNumber evidence="2">2.7.7.7</ecNumber>
    </submittedName>
</protein>
<feature type="compositionally biased region" description="Basic and acidic residues" evidence="1">
    <location>
        <begin position="42"/>
        <end position="57"/>
    </location>
</feature>
<name>A0A7W7K6Y7_9SPHN</name>
<reference evidence="2 3" key="1">
    <citation type="submission" date="2020-08" db="EMBL/GenBank/DDBJ databases">
        <title>Functional genomics of gut bacteria from endangered species of beetles.</title>
        <authorList>
            <person name="Carlos-Shanley C."/>
        </authorList>
    </citation>
    <scope>NUCLEOTIDE SEQUENCE [LARGE SCALE GENOMIC DNA]</scope>
    <source>
        <strain evidence="2 3">S00245</strain>
    </source>
</reference>
<keyword evidence="2" id="KW-0808">Transferase</keyword>
<evidence type="ECO:0000313" key="2">
    <source>
        <dbReference type="EMBL" id="MBB4857070.1"/>
    </source>
</evidence>
<feature type="compositionally biased region" description="Pro residues" evidence="1">
    <location>
        <begin position="59"/>
        <end position="69"/>
    </location>
</feature>
<organism evidence="2 3">
    <name type="scientific">Novosphingobium chloroacetimidivorans</name>
    <dbReference type="NCBI Taxonomy" id="1428314"/>
    <lineage>
        <taxon>Bacteria</taxon>
        <taxon>Pseudomonadati</taxon>
        <taxon>Pseudomonadota</taxon>
        <taxon>Alphaproteobacteria</taxon>
        <taxon>Sphingomonadales</taxon>
        <taxon>Sphingomonadaceae</taxon>
        <taxon>Novosphingobium</taxon>
    </lineage>
</organism>
<evidence type="ECO:0000313" key="3">
    <source>
        <dbReference type="Proteomes" id="UP000555448"/>
    </source>
</evidence>